<reference evidence="1 2" key="1">
    <citation type="submission" date="2014-04" db="EMBL/GenBank/DDBJ databases">
        <authorList>
            <consortium name="DOE Joint Genome Institute"/>
            <person name="Kuo A."/>
            <person name="Kohler A."/>
            <person name="Costa M.D."/>
            <person name="Nagy L.G."/>
            <person name="Floudas D."/>
            <person name="Copeland A."/>
            <person name="Barry K.W."/>
            <person name="Cichocki N."/>
            <person name="Veneault-Fourrey C."/>
            <person name="LaButti K."/>
            <person name="Lindquist E.A."/>
            <person name="Lipzen A."/>
            <person name="Lundell T."/>
            <person name="Morin E."/>
            <person name="Murat C."/>
            <person name="Sun H."/>
            <person name="Tunlid A."/>
            <person name="Henrissat B."/>
            <person name="Grigoriev I.V."/>
            <person name="Hibbett D.S."/>
            <person name="Martin F."/>
            <person name="Nordberg H.P."/>
            <person name="Cantor M.N."/>
            <person name="Hua S.X."/>
        </authorList>
    </citation>
    <scope>NUCLEOTIDE SEQUENCE [LARGE SCALE GENOMIC DNA]</scope>
    <source>
        <strain evidence="1 2">441</strain>
    </source>
</reference>
<organism evidence="1 2">
    <name type="scientific">Pisolithus microcarpus 441</name>
    <dbReference type="NCBI Taxonomy" id="765257"/>
    <lineage>
        <taxon>Eukaryota</taxon>
        <taxon>Fungi</taxon>
        <taxon>Dikarya</taxon>
        <taxon>Basidiomycota</taxon>
        <taxon>Agaricomycotina</taxon>
        <taxon>Agaricomycetes</taxon>
        <taxon>Agaricomycetidae</taxon>
        <taxon>Boletales</taxon>
        <taxon>Sclerodermatineae</taxon>
        <taxon>Pisolithaceae</taxon>
        <taxon>Pisolithus</taxon>
    </lineage>
</organism>
<reference evidence="2" key="2">
    <citation type="submission" date="2015-01" db="EMBL/GenBank/DDBJ databases">
        <title>Evolutionary Origins and Diversification of the Mycorrhizal Mutualists.</title>
        <authorList>
            <consortium name="DOE Joint Genome Institute"/>
            <consortium name="Mycorrhizal Genomics Consortium"/>
            <person name="Kohler A."/>
            <person name="Kuo A."/>
            <person name="Nagy L.G."/>
            <person name="Floudas D."/>
            <person name="Copeland A."/>
            <person name="Barry K.W."/>
            <person name="Cichocki N."/>
            <person name="Veneault-Fourrey C."/>
            <person name="LaButti K."/>
            <person name="Lindquist E.A."/>
            <person name="Lipzen A."/>
            <person name="Lundell T."/>
            <person name="Morin E."/>
            <person name="Murat C."/>
            <person name="Riley R."/>
            <person name="Ohm R."/>
            <person name="Sun H."/>
            <person name="Tunlid A."/>
            <person name="Henrissat B."/>
            <person name="Grigoriev I.V."/>
            <person name="Hibbett D.S."/>
            <person name="Martin F."/>
        </authorList>
    </citation>
    <scope>NUCLEOTIDE SEQUENCE [LARGE SCALE GENOMIC DNA]</scope>
    <source>
        <strain evidence="2">441</strain>
    </source>
</reference>
<gene>
    <name evidence="1" type="ORF">PISMIDRAFT_446331</name>
</gene>
<dbReference type="HOGENOM" id="CLU_1428508_0_0_1"/>
<sequence>MQLERAKRVLPLFIQHWHVYPSSEYARSSFRAVVPSASQEMIRAMEGRSEFRDFCQNARLDSCEVVEIGCGMFLVTYTLPIIIEKIGNLGSDKILERLASRERLQRDTYWQPIELAYYDLPAIAEAVQCTSIIGAKKAVSTPSWNTRRGGTVTPTWRVQEGDESWMCEVDEPVLINPDACTPAISNMCLG</sequence>
<name>A0A0D0A697_9AGAM</name>
<accession>A0A0D0A697</accession>
<evidence type="ECO:0000313" key="2">
    <source>
        <dbReference type="Proteomes" id="UP000054018"/>
    </source>
</evidence>
<dbReference type="Proteomes" id="UP000054018">
    <property type="component" value="Unassembled WGS sequence"/>
</dbReference>
<dbReference type="EMBL" id="KN833688">
    <property type="protein sequence ID" value="KIK29942.1"/>
    <property type="molecule type" value="Genomic_DNA"/>
</dbReference>
<proteinExistence type="predicted"/>
<protein>
    <submittedName>
        <fullName evidence="1">Uncharacterized protein</fullName>
    </submittedName>
</protein>
<evidence type="ECO:0000313" key="1">
    <source>
        <dbReference type="EMBL" id="KIK29942.1"/>
    </source>
</evidence>
<keyword evidence="2" id="KW-1185">Reference proteome</keyword>
<dbReference type="AlphaFoldDB" id="A0A0D0A697"/>